<reference evidence="6 7" key="1">
    <citation type="journal article" date="2015" name="PLoS ONE">
        <title>Azotobacter Genomes: The Genome of Azotobacter chroococcum NCIMB 8003 (ATCC 4412).</title>
        <authorList>
            <person name="Robson R.L."/>
            <person name="Jones R."/>
            <person name="Robson R.M."/>
            <person name="Schwartz A."/>
            <person name="Richardson T.H."/>
        </authorList>
    </citation>
    <scope>NUCLEOTIDE SEQUENCE [LARGE SCALE GENOMIC DNA]</scope>
    <source>
        <strain evidence="6 7">NCIMB 8003</strain>
        <plasmid evidence="7">Plasmid pAcX50f</plasmid>
    </source>
</reference>
<evidence type="ECO:0000313" key="6">
    <source>
        <dbReference type="EMBL" id="AJE23704.1"/>
    </source>
</evidence>
<dbReference type="KEGG" id="acx:Achr_f60"/>
<evidence type="ECO:0000256" key="2">
    <source>
        <dbReference type="ARBA" id="ARBA00022989"/>
    </source>
</evidence>
<dbReference type="Pfam" id="PF06779">
    <property type="entry name" value="MFS_4"/>
    <property type="match status" value="1"/>
</dbReference>
<feature type="transmembrane region" description="Helical" evidence="4">
    <location>
        <begin position="49"/>
        <end position="73"/>
    </location>
</feature>
<keyword evidence="7" id="KW-1185">Reference proteome</keyword>
<feature type="transmembrane region" description="Helical" evidence="4">
    <location>
        <begin position="345"/>
        <end position="364"/>
    </location>
</feature>
<evidence type="ECO:0000259" key="5">
    <source>
        <dbReference type="PROSITE" id="PS50850"/>
    </source>
</evidence>
<feature type="transmembrane region" description="Helical" evidence="4">
    <location>
        <begin position="147"/>
        <end position="166"/>
    </location>
</feature>
<keyword evidence="1 4" id="KW-0812">Transmembrane</keyword>
<gene>
    <name evidence="6" type="ORF">Achr_f60</name>
</gene>
<feature type="transmembrane region" description="Helical" evidence="4">
    <location>
        <begin position="114"/>
        <end position="135"/>
    </location>
</feature>
<feature type="transmembrane region" description="Helical" evidence="4">
    <location>
        <begin position="370"/>
        <end position="392"/>
    </location>
</feature>
<accession>A0A0C4WSU4</accession>
<dbReference type="SUPFAM" id="SSF103473">
    <property type="entry name" value="MFS general substrate transporter"/>
    <property type="match status" value="1"/>
</dbReference>
<dbReference type="GO" id="GO:0022857">
    <property type="term" value="F:transmembrane transporter activity"/>
    <property type="evidence" value="ECO:0007669"/>
    <property type="project" value="InterPro"/>
</dbReference>
<evidence type="ECO:0000256" key="4">
    <source>
        <dbReference type="SAM" id="Phobius"/>
    </source>
</evidence>
<evidence type="ECO:0000256" key="1">
    <source>
        <dbReference type="ARBA" id="ARBA00022692"/>
    </source>
</evidence>
<dbReference type="InterPro" id="IPR036259">
    <property type="entry name" value="MFS_trans_sf"/>
</dbReference>
<dbReference type="Gene3D" id="1.20.1250.20">
    <property type="entry name" value="MFS general substrate transporter like domains"/>
    <property type="match status" value="2"/>
</dbReference>
<evidence type="ECO:0000256" key="3">
    <source>
        <dbReference type="ARBA" id="ARBA00023136"/>
    </source>
</evidence>
<feature type="transmembrane region" description="Helical" evidence="4">
    <location>
        <begin position="213"/>
        <end position="236"/>
    </location>
</feature>
<dbReference type="InterPro" id="IPR010645">
    <property type="entry name" value="MFS_4"/>
</dbReference>
<feature type="domain" description="Major facilitator superfamily (MFS) profile" evidence="5">
    <location>
        <begin position="17"/>
        <end position="393"/>
    </location>
</feature>
<sequence length="408" mass="42225">MNAECSSLTANRTSPWLPIWAGLCASLVGIGLARFAYTPLVSALIEAHWFSPSAVVYLGAANLAGYLIGALGGRPLAARWSSTGVLRAMMVLVSLSFFACAVPLSMAWFFGWRLLSGIAGGVIMVLATSAILPHVAPNRRGLASGAIFLGVGLGIAGSGSLVPFLLSFGLLQAWLGLGGVALLLTATSWFGWPQESPHAPATSSASAMRGSTGLYVLFAQYALMAAGLVAPMMFLVDYVSRGLGAGSHSGALIWTLYGVGAIVGPLVYGFLADHWGARSAIRLVLLAQAGALAVLVTVTDLRLLAVAALVIGSFPPGIVPLALARVHQLVADHHRQNATWSRATVSFASFQALAGYAYSALFSASHGQYALLFSVAMGAIGLALALDLLLVFKEIFRPSTGADVAPEA</sequence>
<name>A0A0C4WSU4_9GAMM</name>
<dbReference type="AlphaFoldDB" id="A0A0C4WSU4"/>
<proteinExistence type="predicted"/>
<keyword evidence="6" id="KW-0614">Plasmid</keyword>
<feature type="transmembrane region" description="Helical" evidence="4">
    <location>
        <begin position="304"/>
        <end position="324"/>
    </location>
</feature>
<feature type="transmembrane region" description="Helical" evidence="4">
    <location>
        <begin position="280"/>
        <end position="298"/>
    </location>
</feature>
<evidence type="ECO:0000313" key="7">
    <source>
        <dbReference type="Proteomes" id="UP000068210"/>
    </source>
</evidence>
<feature type="transmembrane region" description="Helical" evidence="4">
    <location>
        <begin position="172"/>
        <end position="192"/>
    </location>
</feature>
<keyword evidence="3 4" id="KW-0472">Membrane</keyword>
<dbReference type="HOGENOM" id="CLU_001265_7_1_6"/>
<feature type="transmembrane region" description="Helical" evidence="4">
    <location>
        <begin position="85"/>
        <end position="108"/>
    </location>
</feature>
<dbReference type="PROSITE" id="PS50850">
    <property type="entry name" value="MFS"/>
    <property type="match status" value="1"/>
</dbReference>
<geneLocation type="plasmid" evidence="6 7">
    <name>pAcX50f</name>
</geneLocation>
<dbReference type="GO" id="GO:0005886">
    <property type="term" value="C:plasma membrane"/>
    <property type="evidence" value="ECO:0007669"/>
    <property type="project" value="TreeGrafter"/>
</dbReference>
<feature type="transmembrane region" description="Helical" evidence="4">
    <location>
        <begin position="251"/>
        <end position="271"/>
    </location>
</feature>
<protein>
    <submittedName>
        <fullName evidence="6">Putative transport-related membrane protein</fullName>
    </submittedName>
</protein>
<organism evidence="6 7">
    <name type="scientific">Azotobacter chroococcum NCIMB 8003</name>
    <dbReference type="NCBI Taxonomy" id="1328314"/>
    <lineage>
        <taxon>Bacteria</taxon>
        <taxon>Pseudomonadati</taxon>
        <taxon>Pseudomonadota</taxon>
        <taxon>Gammaproteobacteria</taxon>
        <taxon>Pseudomonadales</taxon>
        <taxon>Pseudomonadaceae</taxon>
        <taxon>Azotobacter</taxon>
    </lineage>
</organism>
<keyword evidence="2 4" id="KW-1133">Transmembrane helix</keyword>
<dbReference type="PANTHER" id="PTHR23537">
    <property type="match status" value="1"/>
</dbReference>
<dbReference type="EMBL" id="CP010421">
    <property type="protein sequence ID" value="AJE23704.1"/>
    <property type="molecule type" value="Genomic_DNA"/>
</dbReference>
<dbReference type="InterPro" id="IPR020846">
    <property type="entry name" value="MFS_dom"/>
</dbReference>
<feature type="transmembrane region" description="Helical" evidence="4">
    <location>
        <begin position="16"/>
        <end position="37"/>
    </location>
</feature>
<dbReference type="RefSeq" id="WP_040107272.1">
    <property type="nucleotide sequence ID" value="NZ_CP010421.1"/>
</dbReference>
<dbReference type="Proteomes" id="UP000068210">
    <property type="component" value="Plasmid pAcX50f"/>
</dbReference>
<dbReference type="PANTHER" id="PTHR23537:SF1">
    <property type="entry name" value="SUGAR TRANSPORTER"/>
    <property type="match status" value="1"/>
</dbReference>